<organism evidence="4 5">
    <name type="scientific">Aequorivita echinoideorum</name>
    <dbReference type="NCBI Taxonomy" id="1549647"/>
    <lineage>
        <taxon>Bacteria</taxon>
        <taxon>Pseudomonadati</taxon>
        <taxon>Bacteroidota</taxon>
        <taxon>Flavobacteriia</taxon>
        <taxon>Flavobacteriales</taxon>
        <taxon>Flavobacteriaceae</taxon>
        <taxon>Aequorivita</taxon>
    </lineage>
</organism>
<dbReference type="CDD" id="cd07341">
    <property type="entry name" value="M56_BlaR1_MecR1_like"/>
    <property type="match status" value="1"/>
</dbReference>
<evidence type="ECO:0000256" key="2">
    <source>
        <dbReference type="SAM" id="Phobius"/>
    </source>
</evidence>
<dbReference type="Pfam" id="PF05569">
    <property type="entry name" value="Peptidase_M56"/>
    <property type="match status" value="1"/>
</dbReference>
<dbReference type="EMBL" id="JAHCTB010000001">
    <property type="protein sequence ID" value="MBT0606701.1"/>
    <property type="molecule type" value="Genomic_DNA"/>
</dbReference>
<proteinExistence type="predicted"/>
<feature type="region of interest" description="Disordered" evidence="1">
    <location>
        <begin position="447"/>
        <end position="513"/>
    </location>
</feature>
<reference evidence="4 5" key="1">
    <citation type="submission" date="2021-05" db="EMBL/GenBank/DDBJ databases">
        <title>Aequorivita echinoideorum JCM 30378 genome.</title>
        <authorList>
            <person name="Zhang H."/>
            <person name="Li C."/>
        </authorList>
    </citation>
    <scope>NUCLEOTIDE SEQUENCE [LARGE SCALE GENOMIC DNA]</scope>
    <source>
        <strain evidence="4 5">JCM30378</strain>
    </source>
</reference>
<feature type="compositionally biased region" description="Basic and acidic residues" evidence="1">
    <location>
        <begin position="449"/>
        <end position="501"/>
    </location>
</feature>
<evidence type="ECO:0000313" key="4">
    <source>
        <dbReference type="EMBL" id="MBT0606701.1"/>
    </source>
</evidence>
<gene>
    <name evidence="4" type="ORF">KIV10_00765</name>
</gene>
<dbReference type="InterPro" id="IPR008756">
    <property type="entry name" value="Peptidase_M56"/>
</dbReference>
<evidence type="ECO:0000313" key="5">
    <source>
        <dbReference type="Proteomes" id="UP001297092"/>
    </source>
</evidence>
<keyword evidence="2" id="KW-0812">Transmembrane</keyword>
<feature type="transmembrane region" description="Helical" evidence="2">
    <location>
        <begin position="6"/>
        <end position="24"/>
    </location>
</feature>
<keyword evidence="2" id="KW-0472">Membrane</keyword>
<evidence type="ECO:0000256" key="1">
    <source>
        <dbReference type="SAM" id="MobiDB-lite"/>
    </source>
</evidence>
<protein>
    <recommendedName>
        <fullName evidence="3">Peptidase M56 domain-containing protein</fullName>
    </recommendedName>
</protein>
<dbReference type="PANTHER" id="PTHR34978">
    <property type="entry name" value="POSSIBLE SENSOR-TRANSDUCER PROTEIN BLAR"/>
    <property type="match status" value="1"/>
</dbReference>
<name>A0ABS5S0H1_9FLAO</name>
<dbReference type="Proteomes" id="UP001297092">
    <property type="component" value="Unassembled WGS sequence"/>
</dbReference>
<sequence>METISYILKSAAILGFFFFVYRLFLQKETFFKANRFFLMFGLVASLFVPAIVFTRTVYKKALDLSHLNLNELETNTEIPSEITHFDFWQLALLIYILGCVVMFFNFLRKFYTISNFILKNKKIDQAGFRYIHINGLKTPFSFFNYIVFDPGQHSSKELQMILNHEQAHAKQLHSMDMMLMQLMLVAQWFNPFAWLYKKSLEQNLEFLADASASKNSENVKLYQLTLVKAATFAAAPALTHTFYHSFTKKRILMLNKKSSSSLNQLKMLLILPAIAVFLYSFNVRENVTYQTKVSPKITDGVTQDQTDKDGFKTTEISKATAISTSSTASPQKVMTSEKNNSDNNVGGKAFQKIIPNTATKAEIETIAADLKENYDVILKLNSVFYNTSGEIIGINLEVKDLVGNNQNSYSVNQTKGISEIVIFRTEEGQFGITSATNKVVQGNGAITDSDERRAEMQERREEMRREAETRREEMMKNIEQREAEMQKRSDEMRRQMEERRNERRRRRANNTQDSAAKFSLDNALYILDGEEVSEEVVNKLNPEKIESVNILKGKKAQALYKDKAEGKSGVIIITTKVE</sequence>
<feature type="transmembrane region" description="Helical" evidence="2">
    <location>
        <begin position="221"/>
        <end position="243"/>
    </location>
</feature>
<feature type="transmembrane region" description="Helical" evidence="2">
    <location>
        <begin position="87"/>
        <end position="107"/>
    </location>
</feature>
<comment type="caution">
    <text evidence="4">The sequence shown here is derived from an EMBL/GenBank/DDBJ whole genome shotgun (WGS) entry which is preliminary data.</text>
</comment>
<keyword evidence="2" id="KW-1133">Transmembrane helix</keyword>
<evidence type="ECO:0000259" key="3">
    <source>
        <dbReference type="Pfam" id="PF05569"/>
    </source>
</evidence>
<keyword evidence="5" id="KW-1185">Reference proteome</keyword>
<dbReference type="InterPro" id="IPR052173">
    <property type="entry name" value="Beta-lactam_resp_regulator"/>
</dbReference>
<feature type="transmembrane region" description="Helical" evidence="2">
    <location>
        <begin position="264"/>
        <end position="281"/>
    </location>
</feature>
<dbReference type="RefSeq" id="WP_214111580.1">
    <property type="nucleotide sequence ID" value="NZ_JAHCTB010000001.1"/>
</dbReference>
<dbReference type="Gene3D" id="2.170.130.10">
    <property type="entry name" value="TonB-dependent receptor, plug domain"/>
    <property type="match status" value="1"/>
</dbReference>
<dbReference type="PANTHER" id="PTHR34978:SF3">
    <property type="entry name" value="SLR0241 PROTEIN"/>
    <property type="match status" value="1"/>
</dbReference>
<accession>A0ABS5S0H1</accession>
<feature type="transmembrane region" description="Helical" evidence="2">
    <location>
        <begin position="36"/>
        <end position="58"/>
    </location>
</feature>
<feature type="domain" description="Peptidase M56" evidence="3">
    <location>
        <begin position="144"/>
        <end position="254"/>
    </location>
</feature>
<dbReference type="InterPro" id="IPR037066">
    <property type="entry name" value="Plug_dom_sf"/>
</dbReference>